<sequence>MRRLARLPCMPSNAPGAPDAVPADPMTSPADALERILVAARAASTHLAAPTSGRRDAALDAIATALVSGADRIIAANAEDLAAGGSAGLAAGLLDRLTLDARRVASLADAVSGIRGLDDPLGHVVRGRTLPNGLLLSQVRVPFGVVGAIYEARPNVTVDIAALALKSGNAVVLRGGSAALRTNAVLVDLMRGALERAGLPADAVQTVDAHGRAGAARLMRARGLVDVLVPRGSAELIRTVVEESTVPVIETGAGVVHVYLDASADARMAVDIAVDAKVSRPSVCNAMETLLVHRDAAPRILPAVLDALRDRGVTVHGDAAVRDLWPDAVPATDEDWAAEYLSLDVAVRVVDSMEDAVAHIARWSTHHTESIVTSDLAVAERFLAAVDSAVVMVNASTRFTDGSEFGFGAEVGISTQKLHARGPMGLEELTSTKWIVRGSGQIRG</sequence>
<evidence type="ECO:0000256" key="2">
    <source>
        <dbReference type="ARBA" id="ARBA00022605"/>
    </source>
</evidence>
<dbReference type="KEGG" id="cmc:CMN_01471"/>
<dbReference type="GO" id="GO:0055129">
    <property type="term" value="P:L-proline biosynthetic process"/>
    <property type="evidence" value="ECO:0007669"/>
    <property type="project" value="UniProtKB-UniRule"/>
</dbReference>
<comment type="subcellular location">
    <subcellularLocation>
        <location evidence="7">Cytoplasm</location>
    </subcellularLocation>
</comment>
<dbReference type="InterPro" id="IPR020593">
    <property type="entry name" value="G-glutamylP_reductase_CS"/>
</dbReference>
<dbReference type="GO" id="GO:0004350">
    <property type="term" value="F:glutamate-5-semialdehyde dehydrogenase activity"/>
    <property type="evidence" value="ECO:0007669"/>
    <property type="project" value="UniProtKB-UniRule"/>
</dbReference>
<evidence type="ECO:0000256" key="6">
    <source>
        <dbReference type="ARBA" id="ARBA00049024"/>
    </source>
</evidence>
<keyword evidence="3 7" id="KW-0641">Proline biosynthesis</keyword>
<dbReference type="GO" id="GO:0005737">
    <property type="term" value="C:cytoplasm"/>
    <property type="evidence" value="ECO:0007669"/>
    <property type="project" value="UniProtKB-SubCell"/>
</dbReference>
<evidence type="ECO:0000259" key="9">
    <source>
        <dbReference type="Pfam" id="PF00171"/>
    </source>
</evidence>
<dbReference type="InterPro" id="IPR015590">
    <property type="entry name" value="Aldehyde_DH_dom"/>
</dbReference>
<dbReference type="FunFam" id="3.40.309.10:FF:000006">
    <property type="entry name" value="Gamma-glutamyl phosphate reductase"/>
    <property type="match status" value="1"/>
</dbReference>
<reference evidence="10 11" key="1">
    <citation type="submission" date="2011-11" db="EMBL/GenBank/DDBJ databases">
        <authorList>
            <person name="Gartemann K."/>
        </authorList>
    </citation>
    <scope>NUCLEOTIDE SEQUENCE [LARGE SCALE GENOMIC DNA]</scope>
    <source>
        <strain evidence="11">NCPPB 2581</strain>
    </source>
</reference>
<dbReference type="PIRSF" id="PIRSF000151">
    <property type="entry name" value="GPR"/>
    <property type="match status" value="1"/>
</dbReference>
<dbReference type="Proteomes" id="UP000012170">
    <property type="component" value="Chromosome"/>
</dbReference>
<dbReference type="InterPro" id="IPR016162">
    <property type="entry name" value="Ald_DH_N"/>
</dbReference>
<comment type="pathway">
    <text evidence="1 7">Amino-acid biosynthesis; L-proline biosynthesis; L-glutamate 5-semialdehyde from L-glutamate: step 2/2.</text>
</comment>
<dbReference type="Gene3D" id="3.40.309.10">
    <property type="entry name" value="Aldehyde Dehydrogenase, Chain A, domain 2"/>
    <property type="match status" value="1"/>
</dbReference>
<dbReference type="EC" id="1.2.1.41" evidence="7"/>
<dbReference type="NCBIfam" id="TIGR00407">
    <property type="entry name" value="proA"/>
    <property type="match status" value="1"/>
</dbReference>
<evidence type="ECO:0000256" key="4">
    <source>
        <dbReference type="ARBA" id="ARBA00022857"/>
    </source>
</evidence>
<dbReference type="AlphaFoldDB" id="A0AAI8ZHI4"/>
<keyword evidence="2 7" id="KW-0028">Amino-acid biosynthesis</keyword>
<dbReference type="PANTHER" id="PTHR11063:SF8">
    <property type="entry name" value="DELTA-1-PYRROLINE-5-CARBOXYLATE SYNTHASE"/>
    <property type="match status" value="1"/>
</dbReference>
<accession>A0AAI8ZHI4</accession>
<comment type="catalytic activity">
    <reaction evidence="6 7">
        <text>L-glutamate 5-semialdehyde + phosphate + NADP(+) = L-glutamyl 5-phosphate + NADPH + H(+)</text>
        <dbReference type="Rhea" id="RHEA:19541"/>
        <dbReference type="ChEBI" id="CHEBI:15378"/>
        <dbReference type="ChEBI" id="CHEBI:43474"/>
        <dbReference type="ChEBI" id="CHEBI:57783"/>
        <dbReference type="ChEBI" id="CHEBI:58066"/>
        <dbReference type="ChEBI" id="CHEBI:58274"/>
        <dbReference type="ChEBI" id="CHEBI:58349"/>
        <dbReference type="EC" id="1.2.1.41"/>
    </reaction>
</comment>
<dbReference type="InterPro" id="IPR000965">
    <property type="entry name" value="GPR_dom"/>
</dbReference>
<reference evidence="11" key="2">
    <citation type="submission" date="2013-04" db="EMBL/GenBank/DDBJ databases">
        <title>The genome sequence of the maize-pathogen Clavibacter michiganensis subsp. nebraskensis.</title>
        <authorList>
            <person name="Gartemann K.H."/>
            <person name="Blom J."/>
            <person name="Dreiseikelmann B."/>
            <person name="Fluegel M."/>
            <person name="Jaenicke S."/>
            <person name="Linke B."/>
            <person name="Sczcepanowski R."/>
            <person name="Wittmann J."/>
            <person name="Goesmann A."/>
            <person name="Puehler A."/>
            <person name="Eichenlaub R."/>
            <person name="Rueckert C."/>
        </authorList>
    </citation>
    <scope>NUCLEOTIDE SEQUENCE [LARGE SCALE GENOMIC DNA]</scope>
    <source>
        <strain evidence="11">NCPPB 2581</strain>
    </source>
</reference>
<dbReference type="CDD" id="cd07079">
    <property type="entry name" value="ALDH_F18-19_ProA-GPR"/>
    <property type="match status" value="1"/>
</dbReference>
<evidence type="ECO:0000313" key="10">
    <source>
        <dbReference type="EMBL" id="CCE75419.1"/>
    </source>
</evidence>
<evidence type="ECO:0000256" key="7">
    <source>
        <dbReference type="HAMAP-Rule" id="MF_00412"/>
    </source>
</evidence>
<evidence type="ECO:0000256" key="8">
    <source>
        <dbReference type="SAM" id="MobiDB-lite"/>
    </source>
</evidence>
<dbReference type="InterPro" id="IPR012134">
    <property type="entry name" value="Glu-5-SA_DH"/>
</dbReference>
<comment type="similarity">
    <text evidence="7">Belongs to the gamma-glutamyl phosphate reductase family.</text>
</comment>
<evidence type="ECO:0000256" key="5">
    <source>
        <dbReference type="ARBA" id="ARBA00023002"/>
    </source>
</evidence>
<dbReference type="PANTHER" id="PTHR11063">
    <property type="entry name" value="GLUTAMATE SEMIALDEHYDE DEHYDROGENASE"/>
    <property type="match status" value="1"/>
</dbReference>
<dbReference type="SUPFAM" id="SSF53720">
    <property type="entry name" value="ALDH-like"/>
    <property type="match status" value="1"/>
</dbReference>
<evidence type="ECO:0000313" key="11">
    <source>
        <dbReference type="Proteomes" id="UP000012170"/>
    </source>
</evidence>
<feature type="region of interest" description="Disordered" evidence="8">
    <location>
        <begin position="1"/>
        <end position="26"/>
    </location>
</feature>
<name>A0AAI8ZHI4_9MICO</name>
<dbReference type="PROSITE" id="PS01223">
    <property type="entry name" value="PROA"/>
    <property type="match status" value="1"/>
</dbReference>
<dbReference type="NCBIfam" id="NF001221">
    <property type="entry name" value="PRK00197.1"/>
    <property type="match status" value="1"/>
</dbReference>
<keyword evidence="7" id="KW-0963">Cytoplasm</keyword>
<dbReference type="InterPro" id="IPR016163">
    <property type="entry name" value="Ald_DH_C"/>
</dbReference>
<keyword evidence="5 7" id="KW-0560">Oxidoreductase</keyword>
<evidence type="ECO:0000256" key="3">
    <source>
        <dbReference type="ARBA" id="ARBA00022650"/>
    </source>
</evidence>
<keyword evidence="4 7" id="KW-0521">NADP</keyword>
<evidence type="ECO:0000256" key="1">
    <source>
        <dbReference type="ARBA" id="ARBA00004985"/>
    </source>
</evidence>
<organism evidence="10 11">
    <name type="scientific">Clavibacter nebraskensis NCPPB 2581</name>
    <dbReference type="NCBI Taxonomy" id="1097677"/>
    <lineage>
        <taxon>Bacteria</taxon>
        <taxon>Bacillati</taxon>
        <taxon>Actinomycetota</taxon>
        <taxon>Actinomycetes</taxon>
        <taxon>Micrococcales</taxon>
        <taxon>Microbacteriaceae</taxon>
        <taxon>Clavibacter</taxon>
    </lineage>
</organism>
<dbReference type="Pfam" id="PF00171">
    <property type="entry name" value="Aldedh"/>
    <property type="match status" value="1"/>
</dbReference>
<feature type="domain" description="Aldehyde dehydrogenase" evidence="9">
    <location>
        <begin position="28"/>
        <end position="310"/>
    </location>
</feature>
<comment type="function">
    <text evidence="7">Catalyzes the NADPH-dependent reduction of L-glutamate 5-phosphate into L-glutamate 5-semialdehyde and phosphate. The product spontaneously undergoes cyclization to form 1-pyrroline-5-carboxylate.</text>
</comment>
<proteinExistence type="inferred from homology"/>
<dbReference type="EMBL" id="HE614873">
    <property type="protein sequence ID" value="CCE75419.1"/>
    <property type="molecule type" value="Genomic_DNA"/>
</dbReference>
<dbReference type="InterPro" id="IPR016161">
    <property type="entry name" value="Ald_DH/histidinol_DH"/>
</dbReference>
<dbReference type="HAMAP" id="MF_00412">
    <property type="entry name" value="ProA"/>
    <property type="match status" value="1"/>
</dbReference>
<dbReference type="GO" id="GO:0050661">
    <property type="term" value="F:NADP binding"/>
    <property type="evidence" value="ECO:0007669"/>
    <property type="project" value="InterPro"/>
</dbReference>
<feature type="compositionally biased region" description="Low complexity" evidence="8">
    <location>
        <begin position="14"/>
        <end position="25"/>
    </location>
</feature>
<dbReference type="Gene3D" id="3.40.605.10">
    <property type="entry name" value="Aldehyde Dehydrogenase, Chain A, domain 1"/>
    <property type="match status" value="1"/>
</dbReference>
<protein>
    <recommendedName>
        <fullName evidence="7">Gamma-glutamyl phosphate reductase</fullName>
        <shortName evidence="7">GPR</shortName>
        <ecNumber evidence="7">1.2.1.41</ecNumber>
    </recommendedName>
    <alternativeName>
        <fullName evidence="7">Glutamate-5-semialdehyde dehydrogenase</fullName>
    </alternativeName>
    <alternativeName>
        <fullName evidence="7">Glutamyl-gamma-semialdehyde dehydrogenase</fullName>
        <shortName evidence="7">GSA dehydrogenase</shortName>
    </alternativeName>
</protein>
<gene>
    <name evidence="7 10" type="primary">proA</name>
    <name evidence="10" type="ORF">CMN_01471</name>
</gene>